<keyword evidence="3 7" id="KW-0808">Transferase</keyword>
<dbReference type="GO" id="GO:0042158">
    <property type="term" value="P:lipoprotein biosynthetic process"/>
    <property type="evidence" value="ECO:0007669"/>
    <property type="project" value="UniProtKB-UniRule"/>
</dbReference>
<dbReference type="RefSeq" id="WP_075083804.1">
    <property type="nucleotide sequence ID" value="NZ_CP042912.1"/>
</dbReference>
<evidence type="ECO:0000256" key="2">
    <source>
        <dbReference type="ARBA" id="ARBA00022475"/>
    </source>
</evidence>
<evidence type="ECO:0000256" key="3">
    <source>
        <dbReference type="ARBA" id="ARBA00022679"/>
    </source>
</evidence>
<dbReference type="STRING" id="980251.GCA_001642875_01011"/>
<keyword evidence="5 7" id="KW-1133">Transmembrane helix</keyword>
<feature type="transmembrane region" description="Helical" evidence="7">
    <location>
        <begin position="86"/>
        <end position="106"/>
    </location>
</feature>
<dbReference type="Pfam" id="PF01790">
    <property type="entry name" value="LGT"/>
    <property type="match status" value="1"/>
</dbReference>
<keyword evidence="8" id="KW-0449">Lipoprotein</keyword>
<keyword evidence="4 7" id="KW-0812">Transmembrane</keyword>
<dbReference type="PANTHER" id="PTHR30589:SF0">
    <property type="entry name" value="PHOSPHATIDYLGLYCEROL--PROLIPOPROTEIN DIACYLGLYCERYL TRANSFERASE"/>
    <property type="match status" value="1"/>
</dbReference>
<dbReference type="EC" id="2.5.1.145" evidence="7"/>
<dbReference type="AlphaFoldDB" id="A0A5B9PD01"/>
<evidence type="ECO:0000256" key="4">
    <source>
        <dbReference type="ARBA" id="ARBA00022692"/>
    </source>
</evidence>
<feature type="transmembrane region" description="Helical" evidence="7">
    <location>
        <begin position="118"/>
        <end position="139"/>
    </location>
</feature>
<comment type="subcellular location">
    <subcellularLocation>
        <location evidence="7">Cell membrane</location>
        <topology evidence="7">Multi-pass membrane protein</topology>
    </subcellularLocation>
</comment>
<feature type="transmembrane region" description="Helical" evidence="7">
    <location>
        <begin position="159"/>
        <end position="185"/>
    </location>
</feature>
<evidence type="ECO:0000256" key="1">
    <source>
        <dbReference type="ARBA" id="ARBA00007150"/>
    </source>
</evidence>
<dbReference type="UniPathway" id="UPA00664"/>
<evidence type="ECO:0000256" key="7">
    <source>
        <dbReference type="HAMAP-Rule" id="MF_01147"/>
    </source>
</evidence>
<feature type="transmembrane region" description="Helical" evidence="7">
    <location>
        <begin position="46"/>
        <end position="66"/>
    </location>
</feature>
<protein>
    <recommendedName>
        <fullName evidence="7">Phosphatidylglycerol--prolipoprotein diacylglyceryl transferase</fullName>
        <ecNumber evidence="7">2.5.1.145</ecNumber>
    </recommendedName>
</protein>
<comment type="pathway">
    <text evidence="7">Protein modification; lipoprotein biosynthesis (diacylglyceryl transfer).</text>
</comment>
<feature type="binding site" evidence="7">
    <location>
        <position position="210"/>
    </location>
    <ligand>
        <name>a 1,2-diacyl-sn-glycero-3-phospho-(1'-sn-glycerol)</name>
        <dbReference type="ChEBI" id="CHEBI:64716"/>
    </ligand>
</feature>
<dbReference type="GO" id="GO:0005886">
    <property type="term" value="C:plasma membrane"/>
    <property type="evidence" value="ECO:0007669"/>
    <property type="project" value="UniProtKB-SubCell"/>
</dbReference>
<dbReference type="Proteomes" id="UP000322214">
    <property type="component" value="Chromosome"/>
</dbReference>
<keyword evidence="6 7" id="KW-0472">Membrane</keyword>
<evidence type="ECO:0000256" key="5">
    <source>
        <dbReference type="ARBA" id="ARBA00022989"/>
    </source>
</evidence>
<keyword evidence="2 7" id="KW-1003">Cell membrane</keyword>
<dbReference type="GO" id="GO:0008961">
    <property type="term" value="F:phosphatidylglycerol-prolipoprotein diacylglyceryl transferase activity"/>
    <property type="evidence" value="ECO:0007669"/>
    <property type="project" value="UniProtKB-UniRule"/>
</dbReference>
<dbReference type="HAMAP" id="MF_01147">
    <property type="entry name" value="Lgt"/>
    <property type="match status" value="1"/>
</dbReference>
<gene>
    <name evidence="7 8" type="primary">lgt</name>
    <name evidence="8" type="ORF">MFFC18_45580</name>
</gene>
<proteinExistence type="inferred from homology"/>
<comment type="similarity">
    <text evidence="1 7">Belongs to the Lgt family.</text>
</comment>
<feature type="transmembrane region" description="Helical" evidence="7">
    <location>
        <begin position="339"/>
        <end position="358"/>
    </location>
</feature>
<dbReference type="PANTHER" id="PTHR30589">
    <property type="entry name" value="PROLIPOPROTEIN DIACYLGLYCERYL TRANSFERASE"/>
    <property type="match status" value="1"/>
</dbReference>
<dbReference type="EMBL" id="CP042912">
    <property type="protein sequence ID" value="QEG24637.1"/>
    <property type="molecule type" value="Genomic_DNA"/>
</dbReference>
<keyword evidence="9" id="KW-1185">Reference proteome</keyword>
<reference evidence="8 9" key="1">
    <citation type="submission" date="2019-08" db="EMBL/GenBank/DDBJ databases">
        <title>Deep-cultivation of Planctomycetes and their phenomic and genomic characterization uncovers novel biology.</title>
        <authorList>
            <person name="Wiegand S."/>
            <person name="Jogler M."/>
            <person name="Boedeker C."/>
            <person name="Pinto D."/>
            <person name="Vollmers J."/>
            <person name="Rivas-Marin E."/>
            <person name="Kohn T."/>
            <person name="Peeters S.H."/>
            <person name="Heuer A."/>
            <person name="Rast P."/>
            <person name="Oberbeckmann S."/>
            <person name="Bunk B."/>
            <person name="Jeske O."/>
            <person name="Meyerdierks A."/>
            <person name="Storesund J.E."/>
            <person name="Kallscheuer N."/>
            <person name="Luecker S."/>
            <person name="Lage O.M."/>
            <person name="Pohl T."/>
            <person name="Merkel B.J."/>
            <person name="Hornburger P."/>
            <person name="Mueller R.-W."/>
            <person name="Bruemmer F."/>
            <person name="Labrenz M."/>
            <person name="Spormann A.M."/>
            <person name="Op den Camp H."/>
            <person name="Overmann J."/>
            <person name="Amann R."/>
            <person name="Jetten M.S.M."/>
            <person name="Mascher T."/>
            <person name="Medema M.H."/>
            <person name="Devos D.P."/>
            <person name="Kaster A.-K."/>
            <person name="Ovreas L."/>
            <person name="Rohde M."/>
            <person name="Galperin M.Y."/>
            <person name="Jogler C."/>
        </authorList>
    </citation>
    <scope>NUCLEOTIDE SEQUENCE [LARGE SCALE GENOMIC DNA]</scope>
    <source>
        <strain evidence="8 9">FC18</strain>
    </source>
</reference>
<organism evidence="8 9">
    <name type="scientific">Mariniblastus fucicola</name>
    <dbReference type="NCBI Taxonomy" id="980251"/>
    <lineage>
        <taxon>Bacteria</taxon>
        <taxon>Pseudomonadati</taxon>
        <taxon>Planctomycetota</taxon>
        <taxon>Planctomycetia</taxon>
        <taxon>Pirellulales</taxon>
        <taxon>Pirellulaceae</taxon>
        <taxon>Mariniblastus</taxon>
    </lineage>
</organism>
<evidence type="ECO:0000313" key="9">
    <source>
        <dbReference type="Proteomes" id="UP000322214"/>
    </source>
</evidence>
<dbReference type="OrthoDB" id="871140at2"/>
<feature type="transmembrane region" description="Helical" evidence="7">
    <location>
        <begin position="12"/>
        <end position="34"/>
    </location>
</feature>
<comment type="function">
    <text evidence="7">Catalyzes the transfer of the diacylglyceryl group from phosphatidylglycerol to the sulfhydryl group of the N-terminal cysteine of a prolipoprotein, the first step in the formation of mature lipoproteins.</text>
</comment>
<dbReference type="KEGG" id="mff:MFFC18_45580"/>
<accession>A0A5B9PD01</accession>
<sequence>MLQTLFYIPPSWFGVPGAIGWVLLCGLWLGIVAIRDRANLKAEFTATLPIIVVGCIAMMFLLPKLAKDGIDPADPLGDPINRGLAIRGYGMMLMLAVLSGMSIVFYRCRKIGYPTEHIFRLAVAMILCGMLGARLFFVIQNHDHFFKPEASLIETVSGIFDMVGGGLVVYGSMIGALLASALVVWKWKLPVWMTADLIAPGMALGLAIGRIGCLLNGCCWGGVCDVQLPAIEFPAGSPAYMQQLYSGELLGIETEAIANEPGFFRVTDPGNGVGKEIGLTEGETISVYTGLDADRVRYLIGTPKAGFATMEVVGDRIGRSKVPMTKLRQRSNGVHPTQIYSSVNAFVLCLFLWFYWHVRRNDGEVMGLMLILYPISRFVLELIRNDESGQFGTELTISQWVSLLTIACGVGLFAYARMFGSRAEVPKLVTQQDA</sequence>
<comment type="catalytic activity">
    <reaction evidence="7">
        <text>L-cysteinyl-[prolipoprotein] + a 1,2-diacyl-sn-glycero-3-phospho-(1'-sn-glycerol) = an S-1,2-diacyl-sn-glyceryl-L-cysteinyl-[prolipoprotein] + sn-glycerol 1-phosphate + H(+)</text>
        <dbReference type="Rhea" id="RHEA:56712"/>
        <dbReference type="Rhea" id="RHEA-COMP:14679"/>
        <dbReference type="Rhea" id="RHEA-COMP:14680"/>
        <dbReference type="ChEBI" id="CHEBI:15378"/>
        <dbReference type="ChEBI" id="CHEBI:29950"/>
        <dbReference type="ChEBI" id="CHEBI:57685"/>
        <dbReference type="ChEBI" id="CHEBI:64716"/>
        <dbReference type="ChEBI" id="CHEBI:140658"/>
        <dbReference type="EC" id="2.5.1.145"/>
    </reaction>
</comment>
<keyword evidence="8" id="KW-0328">Glycosyltransferase</keyword>
<feature type="transmembrane region" description="Helical" evidence="7">
    <location>
        <begin position="395"/>
        <end position="416"/>
    </location>
</feature>
<dbReference type="InterPro" id="IPR001640">
    <property type="entry name" value="Lgt"/>
</dbReference>
<name>A0A5B9PD01_9BACT</name>
<evidence type="ECO:0000256" key="6">
    <source>
        <dbReference type="ARBA" id="ARBA00023136"/>
    </source>
</evidence>
<evidence type="ECO:0000313" key="8">
    <source>
        <dbReference type="EMBL" id="QEG24637.1"/>
    </source>
</evidence>